<protein>
    <recommendedName>
        <fullName evidence="3">Pentatricopeptide repeat-containing protein 2, mitochondrial</fullName>
    </recommendedName>
</protein>
<keyword evidence="4" id="KW-0507">mRNA processing</keyword>
<feature type="repeat" description="PPR" evidence="6">
    <location>
        <begin position="166"/>
        <end position="200"/>
    </location>
</feature>
<organism evidence="7 8">
    <name type="scientific">Microtus ochrogaster</name>
    <name type="common">Prairie vole</name>
    <dbReference type="NCBI Taxonomy" id="79684"/>
    <lineage>
        <taxon>Eukaryota</taxon>
        <taxon>Metazoa</taxon>
        <taxon>Chordata</taxon>
        <taxon>Craniata</taxon>
        <taxon>Vertebrata</taxon>
        <taxon>Euteleostomi</taxon>
        <taxon>Mammalia</taxon>
        <taxon>Eutheria</taxon>
        <taxon>Euarchontoglires</taxon>
        <taxon>Glires</taxon>
        <taxon>Rodentia</taxon>
        <taxon>Myomorpha</taxon>
        <taxon>Muroidea</taxon>
        <taxon>Cricetidae</taxon>
        <taxon>Arvicolinae</taxon>
        <taxon>Microtus</taxon>
    </lineage>
</organism>
<dbReference type="PROSITE" id="PS51375">
    <property type="entry name" value="PPR"/>
    <property type="match status" value="1"/>
</dbReference>
<evidence type="ECO:0000256" key="6">
    <source>
        <dbReference type="PROSITE-ProRule" id="PRU00708"/>
    </source>
</evidence>
<keyword evidence="5" id="KW-0496">Mitochondrion</keyword>
<dbReference type="Proteomes" id="UP000694915">
    <property type="component" value="Chromosome 19"/>
</dbReference>
<dbReference type="InterPro" id="IPR034629">
    <property type="entry name" value="PTCD2"/>
</dbReference>
<evidence type="ECO:0000256" key="1">
    <source>
        <dbReference type="ARBA" id="ARBA00004173"/>
    </source>
</evidence>
<dbReference type="InterPro" id="IPR002885">
    <property type="entry name" value="PPR_rpt"/>
</dbReference>
<dbReference type="PANTHER" id="PTHR14700:SF0">
    <property type="entry name" value="PENTATRICOPEPTIDE REPEAT-CONTAINING PROTEIN 2, MITOCHONDRIAL"/>
    <property type="match status" value="1"/>
</dbReference>
<evidence type="ECO:0000256" key="5">
    <source>
        <dbReference type="ARBA" id="ARBA00023128"/>
    </source>
</evidence>
<evidence type="ECO:0000256" key="2">
    <source>
        <dbReference type="ARBA" id="ARBA00008677"/>
    </source>
</evidence>
<proteinExistence type="inferred from homology"/>
<gene>
    <name evidence="8" type="primary">Ptcd2</name>
</gene>
<evidence type="ECO:0000256" key="4">
    <source>
        <dbReference type="ARBA" id="ARBA00022664"/>
    </source>
</evidence>
<dbReference type="PROSITE" id="PS51257">
    <property type="entry name" value="PROKAR_LIPOPROTEIN"/>
    <property type="match status" value="1"/>
</dbReference>
<name>A0ABM1UCB0_MICOH</name>
<reference evidence="8" key="1">
    <citation type="submission" date="2025-08" db="UniProtKB">
        <authorList>
            <consortium name="RefSeq"/>
        </authorList>
    </citation>
    <scope>IDENTIFICATION</scope>
</reference>
<keyword evidence="7" id="KW-1185">Reference proteome</keyword>
<dbReference type="InterPro" id="IPR034913">
    <property type="entry name" value="mS27/PTCD2"/>
</dbReference>
<comment type="subcellular location">
    <subcellularLocation>
        <location evidence="1">Mitochondrion</location>
    </subcellularLocation>
</comment>
<dbReference type="PANTHER" id="PTHR14700">
    <property type="entry name" value="PENTATRICOPEPTIDE REPEAT-CONTAINING PROTEIN 2, MITOCHONDRIAL"/>
    <property type="match status" value="1"/>
</dbReference>
<accession>A0ABM1UCB0</accession>
<dbReference type="GeneID" id="101987332"/>
<sequence length="390" mass="44580">MATVFRPLERLRAPRPSLHPGVTGSGSACGRCTLGAKRYLLTDSIVKLKEFQQKKVAIAYNLPSTKAIYFRNLEEKLTQNKLILKEELKTVLHLCQSREDVELVKSIIYRFDRIILITRYHAENRNFTVGEYKFGPVFMRLCYELDLEDSAVELIKDKHLRGFFLDSTSFNILIDMLFTKGKYESALEVLIEMKNQDVKFSRDTYILAFAVCYKLNSPESFKICTTLREEALLKGDVISRRASCFAVALALNQNQVEKAMSIFSQIMNPESITCANLNILIHVRSNRLANLIKILQDTVDRSVSMFVKRHAFSEEVLAKVRDKLKDSPTLAARFDEVYGKLHVNGLVTVYTLDALLCHVPRDKKSNTVLLKKRTVSQRTLQPLSQSLLTE</sequence>
<dbReference type="InterPro" id="IPR011990">
    <property type="entry name" value="TPR-like_helical_dom_sf"/>
</dbReference>
<dbReference type="RefSeq" id="XP_026639622.1">
    <property type="nucleotide sequence ID" value="XM_026783821.1"/>
</dbReference>
<dbReference type="Gene3D" id="1.25.40.10">
    <property type="entry name" value="Tetratricopeptide repeat domain"/>
    <property type="match status" value="1"/>
</dbReference>
<evidence type="ECO:0000313" key="8">
    <source>
        <dbReference type="RefSeq" id="XP_026639622.1"/>
    </source>
</evidence>
<comment type="similarity">
    <text evidence="2">Belongs to the PTCD2 family.</text>
</comment>
<evidence type="ECO:0000256" key="3">
    <source>
        <dbReference type="ARBA" id="ARBA00014675"/>
    </source>
</evidence>
<dbReference type="NCBIfam" id="TIGR00756">
    <property type="entry name" value="PPR"/>
    <property type="match status" value="1"/>
</dbReference>
<dbReference type="Pfam" id="PF10037">
    <property type="entry name" value="MRP-S27"/>
    <property type="match status" value="1"/>
</dbReference>
<evidence type="ECO:0000313" key="7">
    <source>
        <dbReference type="Proteomes" id="UP000694915"/>
    </source>
</evidence>